<sequence>MTYPAVIIRRVAFVDARSLGLIPAHLTSEVCCLEAPKKALLRHRITAVRYREFLRAQGGGCGICGGPAWRHPIGLVPLPVDHDHLCCPGRDSCGRCVRGLLCAGCNGNLGLVELHGNAMLSSRRWIEAARIYLTQAGIDPWEANRFAASGRIHRDRRIRDEVDCRCYHCTGDPQGAGGWIATAIALREPVWDEIIRRTEQQRTRANELGLNFVDNEL</sequence>
<dbReference type="InterPro" id="IPR044925">
    <property type="entry name" value="His-Me_finger_sf"/>
</dbReference>
<gene>
    <name evidence="1" type="ORF">GA0070621_0936</name>
</gene>
<name>A0A1A8Z947_9ACTN</name>
<dbReference type="AlphaFoldDB" id="A0A1A8Z947"/>
<evidence type="ECO:0000313" key="2">
    <source>
        <dbReference type="Proteomes" id="UP000198765"/>
    </source>
</evidence>
<keyword evidence="1" id="KW-0378">Hydrolase</keyword>
<dbReference type="GO" id="GO:0004519">
    <property type="term" value="F:endonuclease activity"/>
    <property type="evidence" value="ECO:0007669"/>
    <property type="project" value="UniProtKB-KW"/>
</dbReference>
<keyword evidence="1" id="KW-0540">Nuclease</keyword>
<dbReference type="Pfam" id="PF02945">
    <property type="entry name" value="Endonuclease_7"/>
    <property type="match status" value="1"/>
</dbReference>
<dbReference type="Gene3D" id="3.40.1800.10">
    <property type="entry name" value="His-Me finger endonucleases"/>
    <property type="match status" value="1"/>
</dbReference>
<organism evidence="1 2">
    <name type="scientific">Micromonospora narathiwatensis</name>
    <dbReference type="NCBI Taxonomy" id="299146"/>
    <lineage>
        <taxon>Bacteria</taxon>
        <taxon>Bacillati</taxon>
        <taxon>Actinomycetota</taxon>
        <taxon>Actinomycetes</taxon>
        <taxon>Micromonosporales</taxon>
        <taxon>Micromonosporaceae</taxon>
        <taxon>Micromonospora</taxon>
    </lineage>
</organism>
<reference evidence="1 2" key="1">
    <citation type="submission" date="2016-06" db="EMBL/GenBank/DDBJ databases">
        <authorList>
            <person name="Kjaerup R.B."/>
            <person name="Dalgaard T.S."/>
            <person name="Juul-Madsen H.R."/>
        </authorList>
    </citation>
    <scope>NUCLEOTIDE SEQUENCE [LARGE SCALE GENOMIC DNA]</scope>
    <source>
        <strain evidence="1 2">DSM 45248</strain>
    </source>
</reference>
<evidence type="ECO:0000313" key="1">
    <source>
        <dbReference type="EMBL" id="SBT40354.1"/>
    </source>
</evidence>
<dbReference type="Proteomes" id="UP000198765">
    <property type="component" value="Chromosome I"/>
</dbReference>
<proteinExistence type="predicted"/>
<protein>
    <submittedName>
        <fullName evidence="1">Recombination endonuclease VII</fullName>
    </submittedName>
</protein>
<dbReference type="EMBL" id="LT594324">
    <property type="protein sequence ID" value="SBT40354.1"/>
    <property type="molecule type" value="Genomic_DNA"/>
</dbReference>
<dbReference type="InterPro" id="IPR004211">
    <property type="entry name" value="Endonuclease_7"/>
</dbReference>
<accession>A0A1A8Z947</accession>
<dbReference type="SUPFAM" id="SSF54060">
    <property type="entry name" value="His-Me finger endonucleases"/>
    <property type="match status" value="1"/>
</dbReference>
<keyword evidence="1" id="KW-0255">Endonuclease</keyword>
<dbReference type="InterPro" id="IPR038563">
    <property type="entry name" value="Endonuclease_7_sf"/>
</dbReference>
<dbReference type="PATRIC" id="fig|299146.4.peg.958"/>
<keyword evidence="2" id="KW-1185">Reference proteome</keyword>